<evidence type="ECO:0000313" key="2">
    <source>
        <dbReference type="EMBL" id="KAK4447726.1"/>
    </source>
</evidence>
<feature type="region of interest" description="Disordered" evidence="1">
    <location>
        <begin position="1"/>
        <end position="191"/>
    </location>
</feature>
<dbReference type="Proteomes" id="UP001321760">
    <property type="component" value="Unassembled WGS sequence"/>
</dbReference>
<sequence length="314" mass="34503">MRPTTPNFKIPRSVGPSSPPETPTTASPVLGPINSSKPGAMPPHIPYLHSMAPGFTARAVKTKDPNFSHAQPGRPGQLSPRSSNTSLPSDSESDDDAGPSRPGSLSPGHRAAATPPPPMRIRTGRTVHNPALVIEELSDFRDSDNELPGIIRPTAIEDAESDRSRSRPRQLPKGFVSRVGDLNCDSSSDDSVLDFDENEYQEFLRRSREAKRRKRMTSGSIGKRTITESLGSDTDLEDMNKPFLSVEEAGSSARRLRRKSNKFGNRHSLQFPDPPPGIEELDEPESSEDEYLVSEALARELPYYEYSVMEVDSP</sequence>
<dbReference type="EMBL" id="MU865947">
    <property type="protein sequence ID" value="KAK4447726.1"/>
    <property type="molecule type" value="Genomic_DNA"/>
</dbReference>
<proteinExistence type="predicted"/>
<accession>A0AAV9GM56</accession>
<feature type="region of interest" description="Disordered" evidence="1">
    <location>
        <begin position="206"/>
        <end position="291"/>
    </location>
</feature>
<evidence type="ECO:0000256" key="1">
    <source>
        <dbReference type="SAM" id="MobiDB-lite"/>
    </source>
</evidence>
<reference evidence="2" key="1">
    <citation type="journal article" date="2023" name="Mol. Phylogenet. Evol.">
        <title>Genome-scale phylogeny and comparative genomics of the fungal order Sordariales.</title>
        <authorList>
            <person name="Hensen N."/>
            <person name="Bonometti L."/>
            <person name="Westerberg I."/>
            <person name="Brannstrom I.O."/>
            <person name="Guillou S."/>
            <person name="Cros-Aarteil S."/>
            <person name="Calhoun S."/>
            <person name="Haridas S."/>
            <person name="Kuo A."/>
            <person name="Mondo S."/>
            <person name="Pangilinan J."/>
            <person name="Riley R."/>
            <person name="LaButti K."/>
            <person name="Andreopoulos B."/>
            <person name="Lipzen A."/>
            <person name="Chen C."/>
            <person name="Yan M."/>
            <person name="Daum C."/>
            <person name="Ng V."/>
            <person name="Clum A."/>
            <person name="Steindorff A."/>
            <person name="Ohm R.A."/>
            <person name="Martin F."/>
            <person name="Silar P."/>
            <person name="Natvig D.O."/>
            <person name="Lalanne C."/>
            <person name="Gautier V."/>
            <person name="Ament-Velasquez S.L."/>
            <person name="Kruys A."/>
            <person name="Hutchinson M.I."/>
            <person name="Powell A.J."/>
            <person name="Barry K."/>
            <person name="Miller A.N."/>
            <person name="Grigoriev I.V."/>
            <person name="Debuchy R."/>
            <person name="Gladieux P."/>
            <person name="Hiltunen Thoren M."/>
            <person name="Johannesson H."/>
        </authorList>
    </citation>
    <scope>NUCLEOTIDE SEQUENCE</scope>
    <source>
        <strain evidence="2">PSN243</strain>
    </source>
</reference>
<feature type="compositionally biased region" description="Basic residues" evidence="1">
    <location>
        <begin position="254"/>
        <end position="265"/>
    </location>
</feature>
<feature type="compositionally biased region" description="Acidic residues" evidence="1">
    <location>
        <begin position="279"/>
        <end position="291"/>
    </location>
</feature>
<dbReference type="AlphaFoldDB" id="A0AAV9GM56"/>
<name>A0AAV9GM56_9PEZI</name>
<protein>
    <submittedName>
        <fullName evidence="2">Uncharacterized protein</fullName>
    </submittedName>
</protein>
<comment type="caution">
    <text evidence="2">The sequence shown here is derived from an EMBL/GenBank/DDBJ whole genome shotgun (WGS) entry which is preliminary data.</text>
</comment>
<reference evidence="2" key="2">
    <citation type="submission" date="2023-05" db="EMBL/GenBank/DDBJ databases">
        <authorList>
            <consortium name="Lawrence Berkeley National Laboratory"/>
            <person name="Steindorff A."/>
            <person name="Hensen N."/>
            <person name="Bonometti L."/>
            <person name="Westerberg I."/>
            <person name="Brannstrom I.O."/>
            <person name="Guillou S."/>
            <person name="Cros-Aarteil S."/>
            <person name="Calhoun S."/>
            <person name="Haridas S."/>
            <person name="Kuo A."/>
            <person name="Mondo S."/>
            <person name="Pangilinan J."/>
            <person name="Riley R."/>
            <person name="Labutti K."/>
            <person name="Andreopoulos B."/>
            <person name="Lipzen A."/>
            <person name="Chen C."/>
            <person name="Yanf M."/>
            <person name="Daum C."/>
            <person name="Ng V."/>
            <person name="Clum A."/>
            <person name="Ohm R."/>
            <person name="Martin F."/>
            <person name="Silar P."/>
            <person name="Natvig D."/>
            <person name="Lalanne C."/>
            <person name="Gautier V."/>
            <person name="Ament-Velasquez S.L."/>
            <person name="Kruys A."/>
            <person name="Hutchinson M.I."/>
            <person name="Powell A.J."/>
            <person name="Barry K."/>
            <person name="Miller A.N."/>
            <person name="Grigoriev I.V."/>
            <person name="Debuchy R."/>
            <person name="Gladieux P."/>
            <person name="Thoren M.H."/>
            <person name="Johannesson H."/>
        </authorList>
    </citation>
    <scope>NUCLEOTIDE SEQUENCE</scope>
    <source>
        <strain evidence="2">PSN243</strain>
    </source>
</reference>
<organism evidence="2 3">
    <name type="scientific">Podospora aff. communis PSN243</name>
    <dbReference type="NCBI Taxonomy" id="3040156"/>
    <lineage>
        <taxon>Eukaryota</taxon>
        <taxon>Fungi</taxon>
        <taxon>Dikarya</taxon>
        <taxon>Ascomycota</taxon>
        <taxon>Pezizomycotina</taxon>
        <taxon>Sordariomycetes</taxon>
        <taxon>Sordariomycetidae</taxon>
        <taxon>Sordariales</taxon>
        <taxon>Podosporaceae</taxon>
        <taxon>Podospora</taxon>
    </lineage>
</organism>
<feature type="compositionally biased region" description="Polar residues" evidence="1">
    <location>
        <begin position="79"/>
        <end position="90"/>
    </location>
</feature>
<keyword evidence="3" id="KW-1185">Reference proteome</keyword>
<evidence type="ECO:0000313" key="3">
    <source>
        <dbReference type="Proteomes" id="UP001321760"/>
    </source>
</evidence>
<gene>
    <name evidence="2" type="ORF">QBC34DRAFT_302589</name>
</gene>